<dbReference type="RefSeq" id="WP_131413800.1">
    <property type="nucleotide sequence ID" value="NZ_SJOP01000046.1"/>
</dbReference>
<evidence type="ECO:0000313" key="2">
    <source>
        <dbReference type="Proteomes" id="UP000291793"/>
    </source>
</evidence>
<sequence>MQIDLTLLEKVVTEIFTEMKNRGIDSVPLDADYYWNIPSEALYDPYQDPNQLDLGQLQDDYETLRLAHATGSLVSYNLKNIAAIMRFLSEKHPF</sequence>
<protein>
    <submittedName>
        <fullName evidence="1">Uncharacterized protein</fullName>
    </submittedName>
</protein>
<comment type="caution">
    <text evidence="1">The sequence shown here is derived from an EMBL/GenBank/DDBJ whole genome shotgun (WGS) entry which is preliminary data.</text>
</comment>
<organism evidence="1 2">
    <name type="scientific">Kosakonia quasisacchari</name>
    <dbReference type="NCBI Taxonomy" id="2529380"/>
    <lineage>
        <taxon>Bacteria</taxon>
        <taxon>Pseudomonadati</taxon>
        <taxon>Pseudomonadota</taxon>
        <taxon>Gammaproteobacteria</taxon>
        <taxon>Enterobacterales</taxon>
        <taxon>Enterobacteriaceae</taxon>
        <taxon>Kosakonia</taxon>
    </lineage>
</organism>
<evidence type="ECO:0000313" key="1">
    <source>
        <dbReference type="EMBL" id="TCB95888.1"/>
    </source>
</evidence>
<reference evidence="1 2" key="1">
    <citation type="submission" date="2019-02" db="EMBL/GenBank/DDBJ databases">
        <title>The draft genome of Kosakonia quasisacchari strain WCHKQ120001.</title>
        <authorList>
            <person name="Wang C."/>
            <person name="Feng Y."/>
            <person name="Zong Z."/>
        </authorList>
    </citation>
    <scope>NUCLEOTIDE SEQUENCE [LARGE SCALE GENOMIC DNA]</scope>
    <source>
        <strain evidence="1 2">WCHKQ120001</strain>
    </source>
</reference>
<dbReference type="OrthoDB" id="6630352at2"/>
<dbReference type="Proteomes" id="UP000291793">
    <property type="component" value="Unassembled WGS sequence"/>
</dbReference>
<proteinExistence type="predicted"/>
<dbReference type="EMBL" id="SJOP01000046">
    <property type="protein sequence ID" value="TCB95888.1"/>
    <property type="molecule type" value="Genomic_DNA"/>
</dbReference>
<name>A0A4R0GKF2_9ENTR</name>
<gene>
    <name evidence="1" type="ORF">E0L21_24355</name>
</gene>
<dbReference type="AlphaFoldDB" id="A0A4R0GKF2"/>
<keyword evidence="2" id="KW-1185">Reference proteome</keyword>
<accession>A0A4R0GKF2</accession>